<proteinExistence type="predicted"/>
<reference evidence="2 3" key="1">
    <citation type="submission" date="2016-02" db="EMBL/GenBank/DDBJ databases">
        <title>Genome sequence of Moorella mulderi DSM 14980.</title>
        <authorList>
            <person name="Poehlein A."/>
            <person name="Daniel R."/>
        </authorList>
    </citation>
    <scope>NUCLEOTIDE SEQUENCE [LARGE SCALE GENOMIC DNA]</scope>
    <source>
        <strain evidence="2 3">DSM 14980</strain>
    </source>
</reference>
<gene>
    <name evidence="2" type="ORF">MOMUL_29170</name>
</gene>
<protein>
    <recommendedName>
        <fullName evidence="1">TraC-like domain-containing protein</fullName>
    </recommendedName>
</protein>
<keyword evidence="3" id="KW-1185">Reference proteome</keyword>
<dbReference type="AlphaFoldDB" id="A0A151AT66"/>
<dbReference type="Pfam" id="PF26593">
    <property type="entry name" value="TraC-like"/>
    <property type="match status" value="1"/>
</dbReference>
<dbReference type="InterPro" id="IPR058596">
    <property type="entry name" value="TraC-like_dom"/>
</dbReference>
<organism evidence="2 3">
    <name type="scientific">Moorella mulderi DSM 14980</name>
    <dbReference type="NCBI Taxonomy" id="1122241"/>
    <lineage>
        <taxon>Bacteria</taxon>
        <taxon>Bacillati</taxon>
        <taxon>Bacillota</taxon>
        <taxon>Clostridia</taxon>
        <taxon>Neomoorellales</taxon>
        <taxon>Neomoorellaceae</taxon>
        <taxon>Neomoorella</taxon>
    </lineage>
</organism>
<evidence type="ECO:0000313" key="3">
    <source>
        <dbReference type="Proteomes" id="UP000075670"/>
    </source>
</evidence>
<evidence type="ECO:0000313" key="2">
    <source>
        <dbReference type="EMBL" id="KYH30773.1"/>
    </source>
</evidence>
<dbReference type="OrthoDB" id="2578816at2"/>
<dbReference type="RefSeq" id="WP_062285959.1">
    <property type="nucleotide sequence ID" value="NZ_LTBC01000021.1"/>
</dbReference>
<feature type="domain" description="TraC-like" evidence="1">
    <location>
        <begin position="39"/>
        <end position="145"/>
    </location>
</feature>
<dbReference type="Proteomes" id="UP000075670">
    <property type="component" value="Unassembled WGS sequence"/>
</dbReference>
<sequence length="210" mass="23493">MAFFKLPGRKKPAQQQQAEQTAARKAVQDWLPWKDIAGGVITRKDGQAVAVLKVEPINLALKSENEKKRVITAVHEALNGQREAFQILSLGRPVDLDAYLKDLQDLARETVNTARRKLLQEYTRYVANLVASGEAMERRYYILLPGKEQVEVLQRAHELAGNLERSGLKVKVCNDQEIIDLVFVFSHPAQAAFERPPALGPYLAPQVKGA</sequence>
<accession>A0A151AT66</accession>
<dbReference type="PATRIC" id="fig|1122241.3.peg.3106"/>
<evidence type="ECO:0000259" key="1">
    <source>
        <dbReference type="Pfam" id="PF26593"/>
    </source>
</evidence>
<comment type="caution">
    <text evidence="2">The sequence shown here is derived from an EMBL/GenBank/DDBJ whole genome shotgun (WGS) entry which is preliminary data.</text>
</comment>
<name>A0A151AT66_9FIRM</name>
<dbReference type="EMBL" id="LTBC01000021">
    <property type="protein sequence ID" value="KYH30773.1"/>
    <property type="molecule type" value="Genomic_DNA"/>
</dbReference>